<sequence length="65" mass="6528">MSVATPGSAASPSASGDATTTSTRPGLTMSGQLLSSPLKDVWSLSRHMVGHFVENVAPCGTLPGD</sequence>
<gene>
    <name evidence="2" type="ORF">ACFYU5_35370</name>
</gene>
<comment type="caution">
    <text evidence="2">The sequence shown here is derived from an EMBL/GenBank/DDBJ whole genome shotgun (WGS) entry which is preliminary data.</text>
</comment>
<feature type="compositionally biased region" description="Low complexity" evidence="1">
    <location>
        <begin position="1"/>
        <end position="23"/>
    </location>
</feature>
<accession>A0ABW6PF51</accession>
<organism evidence="2 3">
    <name type="scientific">Nocardia aobensis</name>
    <dbReference type="NCBI Taxonomy" id="257277"/>
    <lineage>
        <taxon>Bacteria</taxon>
        <taxon>Bacillati</taxon>
        <taxon>Actinomycetota</taxon>
        <taxon>Actinomycetes</taxon>
        <taxon>Mycobacteriales</taxon>
        <taxon>Nocardiaceae</taxon>
        <taxon>Nocardia</taxon>
    </lineage>
</organism>
<evidence type="ECO:0000313" key="3">
    <source>
        <dbReference type="Proteomes" id="UP001601442"/>
    </source>
</evidence>
<proteinExistence type="predicted"/>
<dbReference type="Proteomes" id="UP001601442">
    <property type="component" value="Unassembled WGS sequence"/>
</dbReference>
<reference evidence="2 3" key="1">
    <citation type="submission" date="2024-10" db="EMBL/GenBank/DDBJ databases">
        <title>The Natural Products Discovery Center: Release of the First 8490 Sequenced Strains for Exploring Actinobacteria Biosynthetic Diversity.</title>
        <authorList>
            <person name="Kalkreuter E."/>
            <person name="Kautsar S.A."/>
            <person name="Yang D."/>
            <person name="Bader C.D."/>
            <person name="Teijaro C.N."/>
            <person name="Fluegel L."/>
            <person name="Davis C.M."/>
            <person name="Simpson J.R."/>
            <person name="Lauterbach L."/>
            <person name="Steele A.D."/>
            <person name="Gui C."/>
            <person name="Meng S."/>
            <person name="Li G."/>
            <person name="Viehrig K."/>
            <person name="Ye F."/>
            <person name="Su P."/>
            <person name="Kiefer A.F."/>
            <person name="Nichols A."/>
            <person name="Cepeda A.J."/>
            <person name="Yan W."/>
            <person name="Fan B."/>
            <person name="Jiang Y."/>
            <person name="Adhikari A."/>
            <person name="Zheng C.-J."/>
            <person name="Schuster L."/>
            <person name="Cowan T.M."/>
            <person name="Smanski M.J."/>
            <person name="Chevrette M.G."/>
            <person name="De Carvalho L.P.S."/>
            <person name="Shen B."/>
        </authorList>
    </citation>
    <scope>NUCLEOTIDE SEQUENCE [LARGE SCALE GENOMIC DNA]</scope>
    <source>
        <strain evidence="2 3">NPDC004119</strain>
    </source>
</reference>
<protein>
    <recommendedName>
        <fullName evidence="4">Transcriptional regulator</fullName>
    </recommendedName>
</protein>
<evidence type="ECO:0000313" key="2">
    <source>
        <dbReference type="EMBL" id="MFF0501717.1"/>
    </source>
</evidence>
<feature type="non-terminal residue" evidence="2">
    <location>
        <position position="65"/>
    </location>
</feature>
<name>A0ABW6PF51_9NOCA</name>
<evidence type="ECO:0008006" key="4">
    <source>
        <dbReference type="Google" id="ProtNLM"/>
    </source>
</evidence>
<feature type="region of interest" description="Disordered" evidence="1">
    <location>
        <begin position="1"/>
        <end position="32"/>
    </location>
</feature>
<dbReference type="EMBL" id="JBIAMT010000010">
    <property type="protein sequence ID" value="MFF0501717.1"/>
    <property type="molecule type" value="Genomic_DNA"/>
</dbReference>
<evidence type="ECO:0000256" key="1">
    <source>
        <dbReference type="SAM" id="MobiDB-lite"/>
    </source>
</evidence>
<keyword evidence="3" id="KW-1185">Reference proteome</keyword>